<dbReference type="KEGG" id="psoj:PHYSODRAFT_373830"/>
<sequence>ARVKRLLALWNATQLSHYGGKYSIERMLALEEYNETTSVARVVLVTVSLPLAVFVVIMCQEVVPLQDPKEGWKANYGFWMRVGFVGVAASYA</sequence>
<feature type="non-terminal residue" evidence="2">
    <location>
        <position position="92"/>
    </location>
</feature>
<keyword evidence="1" id="KW-0812">Transmembrane</keyword>
<dbReference type="Proteomes" id="UP000002640">
    <property type="component" value="Unassembled WGS sequence"/>
</dbReference>
<dbReference type="RefSeq" id="XP_009522229.1">
    <property type="nucleotide sequence ID" value="XM_009523934.1"/>
</dbReference>
<keyword evidence="3" id="KW-1185">Reference proteome</keyword>
<protein>
    <submittedName>
        <fullName evidence="2">Uncharacterized protein</fullName>
    </submittedName>
</protein>
<keyword evidence="1" id="KW-0472">Membrane</keyword>
<evidence type="ECO:0000256" key="1">
    <source>
        <dbReference type="SAM" id="Phobius"/>
    </source>
</evidence>
<organism evidence="2 3">
    <name type="scientific">Phytophthora sojae (strain P6497)</name>
    <name type="common">Soybean stem and root rot agent</name>
    <name type="synonym">Phytophthora megasperma f. sp. glycines</name>
    <dbReference type="NCBI Taxonomy" id="1094619"/>
    <lineage>
        <taxon>Eukaryota</taxon>
        <taxon>Sar</taxon>
        <taxon>Stramenopiles</taxon>
        <taxon>Oomycota</taxon>
        <taxon>Peronosporomycetes</taxon>
        <taxon>Peronosporales</taxon>
        <taxon>Peronosporaceae</taxon>
        <taxon>Phytophthora</taxon>
    </lineage>
</organism>
<proteinExistence type="predicted"/>
<dbReference type="InParanoid" id="G4Z5S9"/>
<dbReference type="EMBL" id="JH159153">
    <property type="protein sequence ID" value="EGZ19512.1"/>
    <property type="molecule type" value="Genomic_DNA"/>
</dbReference>
<dbReference type="GeneID" id="20650435"/>
<reference evidence="2 3" key="1">
    <citation type="journal article" date="2006" name="Science">
        <title>Phytophthora genome sequences uncover evolutionary origins and mechanisms of pathogenesis.</title>
        <authorList>
            <person name="Tyler B.M."/>
            <person name="Tripathy S."/>
            <person name="Zhang X."/>
            <person name="Dehal P."/>
            <person name="Jiang R.H."/>
            <person name="Aerts A."/>
            <person name="Arredondo F.D."/>
            <person name="Baxter L."/>
            <person name="Bensasson D."/>
            <person name="Beynon J.L."/>
            <person name="Chapman J."/>
            <person name="Damasceno C.M."/>
            <person name="Dorrance A.E."/>
            <person name="Dou D."/>
            <person name="Dickerman A.W."/>
            <person name="Dubchak I.L."/>
            <person name="Garbelotto M."/>
            <person name="Gijzen M."/>
            <person name="Gordon S.G."/>
            <person name="Govers F."/>
            <person name="Grunwald N.J."/>
            <person name="Huang W."/>
            <person name="Ivors K.L."/>
            <person name="Jones R.W."/>
            <person name="Kamoun S."/>
            <person name="Krampis K."/>
            <person name="Lamour K.H."/>
            <person name="Lee M.K."/>
            <person name="McDonald W.H."/>
            <person name="Medina M."/>
            <person name="Meijer H.J."/>
            <person name="Nordberg E.K."/>
            <person name="Maclean D.J."/>
            <person name="Ospina-Giraldo M.D."/>
            <person name="Morris P.F."/>
            <person name="Phuntumart V."/>
            <person name="Putnam N.H."/>
            <person name="Rash S."/>
            <person name="Rose J.K."/>
            <person name="Sakihama Y."/>
            <person name="Salamov A.A."/>
            <person name="Savidor A."/>
            <person name="Scheuring C.F."/>
            <person name="Smith B.M."/>
            <person name="Sobral B.W."/>
            <person name="Terry A."/>
            <person name="Torto-Alalibo T.A."/>
            <person name="Win J."/>
            <person name="Xu Z."/>
            <person name="Zhang H."/>
            <person name="Grigoriev I.V."/>
            <person name="Rokhsar D.S."/>
            <person name="Boore J.L."/>
        </authorList>
    </citation>
    <scope>NUCLEOTIDE SEQUENCE [LARGE SCALE GENOMIC DNA]</scope>
    <source>
        <strain evidence="2 3">P6497</strain>
    </source>
</reference>
<accession>G4Z5S9</accession>
<name>G4Z5S9_PHYSP</name>
<feature type="transmembrane region" description="Helical" evidence="1">
    <location>
        <begin position="38"/>
        <end position="59"/>
    </location>
</feature>
<feature type="non-terminal residue" evidence="2">
    <location>
        <position position="1"/>
    </location>
</feature>
<keyword evidence="1" id="KW-1133">Transmembrane helix</keyword>
<evidence type="ECO:0000313" key="2">
    <source>
        <dbReference type="EMBL" id="EGZ19512.1"/>
    </source>
</evidence>
<gene>
    <name evidence="2" type="ORF">PHYSODRAFT_373830</name>
</gene>
<dbReference type="AlphaFoldDB" id="G4Z5S9"/>
<evidence type="ECO:0000313" key="3">
    <source>
        <dbReference type="Proteomes" id="UP000002640"/>
    </source>
</evidence>